<dbReference type="Proteomes" id="UP001589773">
    <property type="component" value="Unassembled WGS sequence"/>
</dbReference>
<proteinExistence type="predicted"/>
<dbReference type="EMBL" id="JBHLWP010000013">
    <property type="protein sequence ID" value="MFC0253347.1"/>
    <property type="molecule type" value="Genomic_DNA"/>
</dbReference>
<protein>
    <recommendedName>
        <fullName evidence="4">HEAT repeat domain-containing protein</fullName>
    </recommendedName>
</protein>
<accession>A0ABV6FII9</accession>
<reference evidence="2 3" key="1">
    <citation type="submission" date="2024-09" db="EMBL/GenBank/DDBJ databases">
        <authorList>
            <person name="Sun Q."/>
            <person name="Mori K."/>
        </authorList>
    </citation>
    <scope>NUCLEOTIDE SEQUENCE [LARGE SCALE GENOMIC DNA]</scope>
    <source>
        <strain evidence="2 3">CCM 7792</strain>
    </source>
</reference>
<name>A0ABV6FII9_9BURK</name>
<evidence type="ECO:0000313" key="3">
    <source>
        <dbReference type="Proteomes" id="UP001589773"/>
    </source>
</evidence>
<sequence length="296" mass="31825">MHIRDIAIGVVLGAVLAGVVALTIPSPEPFAVRAPAPTPVGRSAPVLPQQPAAAAAPPAPAPTQHPSGLWRDIHAKYVHAQNLRMFFYEAMRKPGEGAYFYATRVLETCRRVLDKTLEALPSPRREAAEELLRRCDFTPDGLDDAERELDAARHLDLAADPLLGSMFGYLAADGPEGRAQMLREAFEQGNPDVIASLVAPAIQARAPVRDEQDSTARGIPFGAALVACRLGADCGPGAVSTLELCMQLGWCADSVPAALQQGLGVHYPALDRLARQVVDDIRRRDAQRLVPAQERE</sequence>
<evidence type="ECO:0008006" key="4">
    <source>
        <dbReference type="Google" id="ProtNLM"/>
    </source>
</evidence>
<dbReference type="RefSeq" id="WP_379680381.1">
    <property type="nucleotide sequence ID" value="NZ_JBHLWP010000013.1"/>
</dbReference>
<feature type="compositionally biased region" description="Low complexity" evidence="1">
    <location>
        <begin position="44"/>
        <end position="56"/>
    </location>
</feature>
<keyword evidence="3" id="KW-1185">Reference proteome</keyword>
<evidence type="ECO:0000256" key="1">
    <source>
        <dbReference type="SAM" id="MobiDB-lite"/>
    </source>
</evidence>
<comment type="caution">
    <text evidence="2">The sequence shown here is derived from an EMBL/GenBank/DDBJ whole genome shotgun (WGS) entry which is preliminary data.</text>
</comment>
<gene>
    <name evidence="2" type="ORF">ACFFJK_15720</name>
</gene>
<organism evidence="2 3">
    <name type="scientific">Massilia consociata</name>
    <dbReference type="NCBI Taxonomy" id="760117"/>
    <lineage>
        <taxon>Bacteria</taxon>
        <taxon>Pseudomonadati</taxon>
        <taxon>Pseudomonadota</taxon>
        <taxon>Betaproteobacteria</taxon>
        <taxon>Burkholderiales</taxon>
        <taxon>Oxalobacteraceae</taxon>
        <taxon>Telluria group</taxon>
        <taxon>Massilia</taxon>
    </lineage>
</organism>
<feature type="region of interest" description="Disordered" evidence="1">
    <location>
        <begin position="41"/>
        <end position="66"/>
    </location>
</feature>
<evidence type="ECO:0000313" key="2">
    <source>
        <dbReference type="EMBL" id="MFC0253347.1"/>
    </source>
</evidence>